<accession>X0ZHC2</accession>
<name>X0ZHC2_9ZZZZ</name>
<dbReference type="SUPFAM" id="SSF51717">
    <property type="entry name" value="Dihydropteroate synthetase-like"/>
    <property type="match status" value="1"/>
</dbReference>
<comment type="caution">
    <text evidence="1">The sequence shown here is derived from an EMBL/GenBank/DDBJ whole genome shotgun (WGS) entry which is preliminary data.</text>
</comment>
<sequence length="51" mass="5580">LCISYGLSAAILDPTDKQLITTLLAVEMLLGRDEYCENFIDAYQNDQIAGG</sequence>
<reference evidence="1" key="1">
    <citation type="journal article" date="2014" name="Front. Microbiol.">
        <title>High frequency of phylogenetically diverse reductive dehalogenase-homologous genes in deep subseafloor sedimentary metagenomes.</title>
        <authorList>
            <person name="Kawai M."/>
            <person name="Futagami T."/>
            <person name="Toyoda A."/>
            <person name="Takaki Y."/>
            <person name="Nishi S."/>
            <person name="Hori S."/>
            <person name="Arai W."/>
            <person name="Tsubouchi T."/>
            <person name="Morono Y."/>
            <person name="Uchiyama I."/>
            <person name="Ito T."/>
            <person name="Fujiyama A."/>
            <person name="Inagaki F."/>
            <person name="Takami H."/>
        </authorList>
    </citation>
    <scope>NUCLEOTIDE SEQUENCE</scope>
    <source>
        <strain evidence="1">Expedition CK06-06</strain>
    </source>
</reference>
<protein>
    <submittedName>
        <fullName evidence="1">Uncharacterized protein</fullName>
    </submittedName>
</protein>
<evidence type="ECO:0000313" key="1">
    <source>
        <dbReference type="EMBL" id="GAG68749.1"/>
    </source>
</evidence>
<dbReference type="AlphaFoldDB" id="X0ZHC2"/>
<dbReference type="InterPro" id="IPR011005">
    <property type="entry name" value="Dihydropteroate_synth-like_sf"/>
</dbReference>
<dbReference type="EMBL" id="BART01006729">
    <property type="protein sequence ID" value="GAG68749.1"/>
    <property type="molecule type" value="Genomic_DNA"/>
</dbReference>
<gene>
    <name evidence="1" type="ORF">S01H4_15348</name>
</gene>
<feature type="non-terminal residue" evidence="1">
    <location>
        <position position="1"/>
    </location>
</feature>
<dbReference type="Gene3D" id="3.20.20.20">
    <property type="entry name" value="Dihydropteroate synthase-like"/>
    <property type="match status" value="1"/>
</dbReference>
<proteinExistence type="predicted"/>
<organism evidence="1">
    <name type="scientific">marine sediment metagenome</name>
    <dbReference type="NCBI Taxonomy" id="412755"/>
    <lineage>
        <taxon>unclassified sequences</taxon>
        <taxon>metagenomes</taxon>
        <taxon>ecological metagenomes</taxon>
    </lineage>
</organism>